<name>A0ACC1SNV3_9HYPO</name>
<accession>A0ACC1SNV3</accession>
<proteinExistence type="predicted"/>
<protein>
    <submittedName>
        <fullName evidence="1">Uncharacterized protein</fullName>
    </submittedName>
</protein>
<reference evidence="1" key="1">
    <citation type="submission" date="2022-08" db="EMBL/GenBank/DDBJ databases">
        <title>Genome Sequence of Fusarium decemcellulare.</title>
        <authorList>
            <person name="Buettner E."/>
        </authorList>
    </citation>
    <scope>NUCLEOTIDE SEQUENCE</scope>
    <source>
        <strain evidence="1">Babe19</strain>
    </source>
</reference>
<dbReference type="Proteomes" id="UP001148629">
    <property type="component" value="Unassembled WGS sequence"/>
</dbReference>
<dbReference type="EMBL" id="JANRMS010000241">
    <property type="protein sequence ID" value="KAJ3543494.1"/>
    <property type="molecule type" value="Genomic_DNA"/>
</dbReference>
<gene>
    <name evidence="1" type="ORF">NM208_g3536</name>
</gene>
<evidence type="ECO:0000313" key="1">
    <source>
        <dbReference type="EMBL" id="KAJ3543494.1"/>
    </source>
</evidence>
<comment type="caution">
    <text evidence="1">The sequence shown here is derived from an EMBL/GenBank/DDBJ whole genome shotgun (WGS) entry which is preliminary data.</text>
</comment>
<evidence type="ECO:0000313" key="2">
    <source>
        <dbReference type="Proteomes" id="UP001148629"/>
    </source>
</evidence>
<keyword evidence="2" id="KW-1185">Reference proteome</keyword>
<organism evidence="1 2">
    <name type="scientific">Fusarium decemcellulare</name>
    <dbReference type="NCBI Taxonomy" id="57161"/>
    <lineage>
        <taxon>Eukaryota</taxon>
        <taxon>Fungi</taxon>
        <taxon>Dikarya</taxon>
        <taxon>Ascomycota</taxon>
        <taxon>Pezizomycotina</taxon>
        <taxon>Sordariomycetes</taxon>
        <taxon>Hypocreomycetidae</taxon>
        <taxon>Hypocreales</taxon>
        <taxon>Nectriaceae</taxon>
        <taxon>Fusarium</taxon>
        <taxon>Fusarium decemcellulare species complex</taxon>
    </lineage>
</organism>
<sequence>MESPRNGSVGAPQFYNMHVRAKTCTLNTNEAHVARATHPPQLNWWKCPGIIRRNSSDTILHMELDAPPDNFANIKSLLIHVSIIQVTTMESLPPEILRKILFYLVTEWRFVSQIYESALKTSLAVYATISCRWQSIVEPFTFRRLILDPMRLDVAEAYHYLTPARLAHI</sequence>